<evidence type="ECO:0000259" key="9">
    <source>
        <dbReference type="Pfam" id="PF01545"/>
    </source>
</evidence>
<keyword evidence="4 8" id="KW-0812">Transmembrane</keyword>
<organism evidence="10 11">
    <name type="scientific">Polarella glacialis</name>
    <name type="common">Dinoflagellate</name>
    <dbReference type="NCBI Taxonomy" id="89957"/>
    <lineage>
        <taxon>Eukaryota</taxon>
        <taxon>Sar</taxon>
        <taxon>Alveolata</taxon>
        <taxon>Dinophyceae</taxon>
        <taxon>Suessiales</taxon>
        <taxon>Suessiaceae</taxon>
        <taxon>Polarella</taxon>
    </lineage>
</organism>
<feature type="transmembrane region" description="Helical" evidence="8">
    <location>
        <begin position="31"/>
        <end position="51"/>
    </location>
</feature>
<comment type="subcellular location">
    <subcellularLocation>
        <location evidence="1">Membrane</location>
        <topology evidence="1">Multi-pass membrane protein</topology>
    </subcellularLocation>
</comment>
<proteinExistence type="inferred from homology"/>
<dbReference type="InterPro" id="IPR058533">
    <property type="entry name" value="Cation_efflux_TM"/>
</dbReference>
<dbReference type="EMBL" id="CAJNNV010025064">
    <property type="protein sequence ID" value="CAE8611974.1"/>
    <property type="molecule type" value="Genomic_DNA"/>
</dbReference>
<dbReference type="OrthoDB" id="78669at2759"/>
<keyword evidence="3" id="KW-0813">Transport</keyword>
<evidence type="ECO:0000256" key="4">
    <source>
        <dbReference type="ARBA" id="ARBA00022692"/>
    </source>
</evidence>
<feature type="transmembrane region" description="Helical" evidence="8">
    <location>
        <begin position="63"/>
        <end position="83"/>
    </location>
</feature>
<comment type="caution">
    <text evidence="10">The sequence shown here is derived from an EMBL/GenBank/DDBJ whole genome shotgun (WGS) entry which is preliminary data.</text>
</comment>
<reference evidence="10" key="1">
    <citation type="submission" date="2021-02" db="EMBL/GenBank/DDBJ databases">
        <authorList>
            <person name="Dougan E. K."/>
            <person name="Rhodes N."/>
            <person name="Thang M."/>
            <person name="Chan C."/>
        </authorList>
    </citation>
    <scope>NUCLEOTIDE SEQUENCE</scope>
</reference>
<evidence type="ECO:0000313" key="10">
    <source>
        <dbReference type="EMBL" id="CAE8611974.1"/>
    </source>
</evidence>
<feature type="transmembrane region" description="Helical" evidence="8">
    <location>
        <begin position="5"/>
        <end position="25"/>
    </location>
</feature>
<dbReference type="GO" id="GO:0016020">
    <property type="term" value="C:membrane"/>
    <property type="evidence" value="ECO:0007669"/>
    <property type="project" value="UniProtKB-SubCell"/>
</dbReference>
<dbReference type="InterPro" id="IPR045316">
    <property type="entry name" value="Msc2-like"/>
</dbReference>
<feature type="domain" description="Cation efflux protein transmembrane" evidence="9">
    <location>
        <begin position="59"/>
        <end position="109"/>
    </location>
</feature>
<evidence type="ECO:0000256" key="2">
    <source>
        <dbReference type="ARBA" id="ARBA00008873"/>
    </source>
</evidence>
<dbReference type="GO" id="GO:0006882">
    <property type="term" value="P:intracellular zinc ion homeostasis"/>
    <property type="evidence" value="ECO:0007669"/>
    <property type="project" value="InterPro"/>
</dbReference>
<evidence type="ECO:0000256" key="8">
    <source>
        <dbReference type="SAM" id="Phobius"/>
    </source>
</evidence>
<protein>
    <recommendedName>
        <fullName evidence="9">Cation efflux protein transmembrane domain-containing protein</fullName>
    </recommendedName>
</protein>
<dbReference type="PANTHER" id="PTHR45755:SF4">
    <property type="entry name" value="ZINC TRANSPORTER 7"/>
    <property type="match status" value="1"/>
</dbReference>
<dbReference type="GO" id="GO:0005385">
    <property type="term" value="F:zinc ion transmembrane transporter activity"/>
    <property type="evidence" value="ECO:0007669"/>
    <property type="project" value="InterPro"/>
</dbReference>
<name>A0A813FBT0_POLGL</name>
<evidence type="ECO:0000313" key="11">
    <source>
        <dbReference type="Proteomes" id="UP000654075"/>
    </source>
</evidence>
<feature type="domain" description="Cation efflux protein transmembrane" evidence="9">
    <location>
        <begin position="1"/>
        <end position="55"/>
    </location>
</feature>
<keyword evidence="11" id="KW-1185">Reference proteome</keyword>
<evidence type="ECO:0000256" key="5">
    <source>
        <dbReference type="ARBA" id="ARBA00022989"/>
    </source>
</evidence>
<dbReference type="AlphaFoldDB" id="A0A813FBT0"/>
<evidence type="ECO:0000256" key="3">
    <source>
        <dbReference type="ARBA" id="ARBA00022448"/>
    </source>
</evidence>
<gene>
    <name evidence="10" type="ORF">PGLA1383_LOCUS29769</name>
</gene>
<keyword evidence="5 8" id="KW-1133">Transmembrane helix</keyword>
<accession>A0A813FBT0</accession>
<dbReference type="Gene3D" id="1.20.1510.10">
    <property type="entry name" value="Cation efflux protein transmembrane domain"/>
    <property type="match status" value="2"/>
</dbReference>
<dbReference type="Pfam" id="PF01545">
    <property type="entry name" value="Cation_efflux"/>
    <property type="match status" value="2"/>
</dbReference>
<dbReference type="PANTHER" id="PTHR45755">
    <property type="match status" value="1"/>
</dbReference>
<evidence type="ECO:0000256" key="6">
    <source>
        <dbReference type="ARBA" id="ARBA00023065"/>
    </source>
</evidence>
<comment type="similarity">
    <text evidence="2">Belongs to the cation diffusion facilitator (CDF) transporter (TC 2.A.4) family. SLC30A subfamily.</text>
</comment>
<evidence type="ECO:0000256" key="7">
    <source>
        <dbReference type="ARBA" id="ARBA00023136"/>
    </source>
</evidence>
<dbReference type="SUPFAM" id="SSF161111">
    <property type="entry name" value="Cation efflux protein transmembrane domain-like"/>
    <property type="match status" value="2"/>
</dbReference>
<dbReference type="InterPro" id="IPR027469">
    <property type="entry name" value="Cation_efflux_TMD_sf"/>
</dbReference>
<keyword evidence="6" id="KW-0406">Ion transport</keyword>
<keyword evidence="7 8" id="KW-0472">Membrane</keyword>
<dbReference type="GO" id="GO:0005794">
    <property type="term" value="C:Golgi apparatus"/>
    <property type="evidence" value="ECO:0007669"/>
    <property type="project" value="TreeGrafter"/>
</dbReference>
<sequence>MILYLLLNCGLMVVELICSIGTNSLGLGSDAAHVLSDCLAVAVALAATAMAERKDGRQMILYLLLNCGLMVVELICSIGTNSLGLGSDAAHVLSDCLAVAVALAATAMAEPGP</sequence>
<dbReference type="Proteomes" id="UP000654075">
    <property type="component" value="Unassembled WGS sequence"/>
</dbReference>
<evidence type="ECO:0000256" key="1">
    <source>
        <dbReference type="ARBA" id="ARBA00004141"/>
    </source>
</evidence>